<reference evidence="1" key="1">
    <citation type="journal article" date="2021" name="Proc. Natl. Acad. Sci. U.S.A.">
        <title>A Catalog of Tens of Thousands of Viruses from Human Metagenomes Reveals Hidden Associations with Chronic Diseases.</title>
        <authorList>
            <person name="Tisza M.J."/>
            <person name="Buck C.B."/>
        </authorList>
    </citation>
    <scope>NUCLEOTIDE SEQUENCE</scope>
    <source>
        <strain evidence="1">Cttxo15</strain>
    </source>
</reference>
<sequence>MPHKHKYYRSLLEYHGTSDAPLNLKITAKKDLQLPWLTIRTINGDTLLTSMELGAISLTA</sequence>
<evidence type="ECO:0000313" key="1">
    <source>
        <dbReference type="EMBL" id="DAD88533.1"/>
    </source>
</evidence>
<dbReference type="EMBL" id="BK015041">
    <property type="protein sequence ID" value="DAD88533.1"/>
    <property type="molecule type" value="Genomic_DNA"/>
</dbReference>
<protein>
    <submittedName>
        <fullName evidence="1">Uncharacterized protein</fullName>
    </submittedName>
</protein>
<proteinExistence type="predicted"/>
<name>A0A8S5N1K0_9CAUD</name>
<organism evidence="1">
    <name type="scientific">Podoviridae sp. cttxo15</name>
    <dbReference type="NCBI Taxonomy" id="2826584"/>
    <lineage>
        <taxon>Viruses</taxon>
        <taxon>Duplodnaviria</taxon>
        <taxon>Heunggongvirae</taxon>
        <taxon>Uroviricota</taxon>
        <taxon>Caudoviricetes</taxon>
    </lineage>
</organism>
<accession>A0A8S5N1K0</accession>